<dbReference type="InterPro" id="IPR013083">
    <property type="entry name" value="Znf_RING/FYVE/PHD"/>
</dbReference>
<dbReference type="GO" id="GO:0008270">
    <property type="term" value="F:zinc ion binding"/>
    <property type="evidence" value="ECO:0007669"/>
    <property type="project" value="UniProtKB-KW"/>
</dbReference>
<keyword evidence="13" id="KW-1185">Reference proteome</keyword>
<evidence type="ECO:0000256" key="7">
    <source>
        <dbReference type="ARBA" id="ARBA00023136"/>
    </source>
</evidence>
<evidence type="ECO:0000259" key="11">
    <source>
        <dbReference type="PROSITE" id="PS50089"/>
    </source>
</evidence>
<dbReference type="PROSITE" id="PS50089">
    <property type="entry name" value="ZF_RING_2"/>
    <property type="match status" value="1"/>
</dbReference>
<dbReference type="SMART" id="SM00184">
    <property type="entry name" value="RING"/>
    <property type="match status" value="1"/>
</dbReference>
<dbReference type="SUPFAM" id="SSF57850">
    <property type="entry name" value="RING/U-box"/>
    <property type="match status" value="1"/>
</dbReference>
<dbReference type="InterPro" id="IPR001841">
    <property type="entry name" value="Znf_RING"/>
</dbReference>
<dbReference type="AlphaFoldDB" id="A0AAP0RCH7"/>
<comment type="similarity">
    <text evidence="8">Belongs to the RING-type zinc finger family. ATL subfamily.</text>
</comment>
<evidence type="ECO:0000256" key="3">
    <source>
        <dbReference type="ARBA" id="ARBA00022723"/>
    </source>
</evidence>
<evidence type="ECO:0000256" key="2">
    <source>
        <dbReference type="ARBA" id="ARBA00022692"/>
    </source>
</evidence>
<evidence type="ECO:0000256" key="1">
    <source>
        <dbReference type="ARBA" id="ARBA00004370"/>
    </source>
</evidence>
<comment type="caution">
    <text evidence="12">The sequence shown here is derived from an EMBL/GenBank/DDBJ whole genome shotgun (WGS) entry which is preliminary data.</text>
</comment>
<dbReference type="Pfam" id="PF13639">
    <property type="entry name" value="zf-RING_2"/>
    <property type="match status" value="1"/>
</dbReference>
<keyword evidence="6 10" id="KW-1133">Transmembrane helix</keyword>
<sequence length="183" mass="20773">MPNDDHHHHHAILRLNPPLRSKPNPRLLSLILKAIIMSLLTSLFFLFLGVAAILLLHLCLAGRTFHRRRYDRQYPQYDTQIPNFGDADTGYSPEDLRKLPRFRYGTEPVSAVECVVCLDPFREGDFCRSLPGCCHVFHSNCIDKWLVKVPACPICRASVRFSAGATSSVNGTEECKQLWAVRV</sequence>
<feature type="domain" description="RING-type" evidence="11">
    <location>
        <begin position="114"/>
        <end position="156"/>
    </location>
</feature>
<keyword evidence="4 9" id="KW-0863">Zinc-finger</keyword>
<dbReference type="Proteomes" id="UP001415857">
    <property type="component" value="Unassembled WGS sequence"/>
</dbReference>
<keyword evidence="3" id="KW-0479">Metal-binding</keyword>
<keyword evidence="2 10" id="KW-0812">Transmembrane</keyword>
<reference evidence="12 13" key="1">
    <citation type="journal article" date="2024" name="Plant J.">
        <title>Genome sequences and population genomics reveal climatic adaptation and genomic divergence between two closely related sweetgum species.</title>
        <authorList>
            <person name="Xu W.Q."/>
            <person name="Ren C.Q."/>
            <person name="Zhang X.Y."/>
            <person name="Comes H.P."/>
            <person name="Liu X.H."/>
            <person name="Li Y.G."/>
            <person name="Kettle C.J."/>
            <person name="Jalonen R."/>
            <person name="Gaisberger H."/>
            <person name="Ma Y.Z."/>
            <person name="Qiu Y.X."/>
        </authorList>
    </citation>
    <scope>NUCLEOTIDE SEQUENCE [LARGE SCALE GENOMIC DNA]</scope>
    <source>
        <strain evidence="12">Hangzhou</strain>
    </source>
</reference>
<comment type="subcellular location">
    <subcellularLocation>
        <location evidence="1">Membrane</location>
    </subcellularLocation>
</comment>
<keyword evidence="5" id="KW-0862">Zinc</keyword>
<dbReference type="GO" id="GO:0016020">
    <property type="term" value="C:membrane"/>
    <property type="evidence" value="ECO:0007669"/>
    <property type="project" value="UniProtKB-SubCell"/>
</dbReference>
<proteinExistence type="inferred from homology"/>
<evidence type="ECO:0000256" key="4">
    <source>
        <dbReference type="ARBA" id="ARBA00022771"/>
    </source>
</evidence>
<name>A0AAP0RCH7_LIQFO</name>
<evidence type="ECO:0000313" key="13">
    <source>
        <dbReference type="Proteomes" id="UP001415857"/>
    </source>
</evidence>
<evidence type="ECO:0000256" key="5">
    <source>
        <dbReference type="ARBA" id="ARBA00022833"/>
    </source>
</evidence>
<keyword evidence="7 10" id="KW-0472">Membrane</keyword>
<evidence type="ECO:0000313" key="12">
    <source>
        <dbReference type="EMBL" id="KAK9275148.1"/>
    </source>
</evidence>
<dbReference type="PANTHER" id="PTHR46539">
    <property type="entry name" value="E3 UBIQUITIN-PROTEIN LIGASE ATL42"/>
    <property type="match status" value="1"/>
</dbReference>
<protein>
    <recommendedName>
        <fullName evidence="11">RING-type domain-containing protein</fullName>
    </recommendedName>
</protein>
<dbReference type="EMBL" id="JBBPBK010000011">
    <property type="protein sequence ID" value="KAK9275148.1"/>
    <property type="molecule type" value="Genomic_DNA"/>
</dbReference>
<evidence type="ECO:0000256" key="8">
    <source>
        <dbReference type="ARBA" id="ARBA00024209"/>
    </source>
</evidence>
<dbReference type="PANTHER" id="PTHR46539:SF9">
    <property type="entry name" value="RING-H2 FINGER PROTEIN ATL56"/>
    <property type="match status" value="1"/>
</dbReference>
<evidence type="ECO:0000256" key="10">
    <source>
        <dbReference type="SAM" id="Phobius"/>
    </source>
</evidence>
<gene>
    <name evidence="12" type="ORF">L1049_022407</name>
</gene>
<accession>A0AAP0RCH7</accession>
<feature type="transmembrane region" description="Helical" evidence="10">
    <location>
        <begin position="27"/>
        <end position="60"/>
    </location>
</feature>
<dbReference type="Gene3D" id="3.30.40.10">
    <property type="entry name" value="Zinc/RING finger domain, C3HC4 (zinc finger)"/>
    <property type="match status" value="1"/>
</dbReference>
<organism evidence="12 13">
    <name type="scientific">Liquidambar formosana</name>
    <name type="common">Formosan gum</name>
    <dbReference type="NCBI Taxonomy" id="63359"/>
    <lineage>
        <taxon>Eukaryota</taxon>
        <taxon>Viridiplantae</taxon>
        <taxon>Streptophyta</taxon>
        <taxon>Embryophyta</taxon>
        <taxon>Tracheophyta</taxon>
        <taxon>Spermatophyta</taxon>
        <taxon>Magnoliopsida</taxon>
        <taxon>eudicotyledons</taxon>
        <taxon>Gunneridae</taxon>
        <taxon>Pentapetalae</taxon>
        <taxon>Saxifragales</taxon>
        <taxon>Altingiaceae</taxon>
        <taxon>Liquidambar</taxon>
    </lineage>
</organism>
<evidence type="ECO:0000256" key="9">
    <source>
        <dbReference type="PROSITE-ProRule" id="PRU00175"/>
    </source>
</evidence>
<evidence type="ECO:0000256" key="6">
    <source>
        <dbReference type="ARBA" id="ARBA00022989"/>
    </source>
</evidence>